<evidence type="ECO:0000313" key="2">
    <source>
        <dbReference type="EMBL" id="SHG43711.1"/>
    </source>
</evidence>
<dbReference type="EMBL" id="LT670818">
    <property type="protein sequence ID" value="SHG88390.1"/>
    <property type="molecule type" value="Genomic_DNA"/>
</dbReference>
<keyword evidence="2" id="KW-0371">Homeobox</keyword>
<dbReference type="InterPro" id="IPR038717">
    <property type="entry name" value="Tc1-like_DDE_dom"/>
</dbReference>
<dbReference type="Pfam" id="PF13565">
    <property type="entry name" value="HTH_32"/>
    <property type="match status" value="1"/>
</dbReference>
<dbReference type="NCBIfam" id="NF033545">
    <property type="entry name" value="transpos_IS630"/>
    <property type="match status" value="1"/>
</dbReference>
<dbReference type="EMBL" id="LT670818">
    <property type="protein sequence ID" value="SHG43711.1"/>
    <property type="molecule type" value="Genomic_DNA"/>
</dbReference>
<accession>A0A1M5JT38</accession>
<protein>
    <submittedName>
        <fullName evidence="2">Homeodomain-like domain-containing protein</fullName>
    </submittedName>
</protein>
<organism evidence="2 8">
    <name type="scientific">Bradyrhizobium erythrophlei</name>
    <dbReference type="NCBI Taxonomy" id="1437360"/>
    <lineage>
        <taxon>Bacteria</taxon>
        <taxon>Pseudomonadati</taxon>
        <taxon>Pseudomonadota</taxon>
        <taxon>Alphaproteobacteria</taxon>
        <taxon>Hyphomicrobiales</taxon>
        <taxon>Nitrobacteraceae</taxon>
        <taxon>Bradyrhizobium</taxon>
    </lineage>
</organism>
<evidence type="ECO:0000313" key="4">
    <source>
        <dbReference type="EMBL" id="SHG54015.1"/>
    </source>
</evidence>
<evidence type="ECO:0000259" key="1">
    <source>
        <dbReference type="Pfam" id="PF13358"/>
    </source>
</evidence>
<dbReference type="InterPro" id="IPR009057">
    <property type="entry name" value="Homeodomain-like_sf"/>
</dbReference>
<dbReference type="EMBL" id="LT670818">
    <property type="protein sequence ID" value="SHG54419.1"/>
    <property type="molecule type" value="Genomic_DNA"/>
</dbReference>
<dbReference type="Pfam" id="PF13358">
    <property type="entry name" value="DDE_3"/>
    <property type="match status" value="1"/>
</dbReference>
<feature type="domain" description="Tc1-like transposase DDE" evidence="1">
    <location>
        <begin position="180"/>
        <end position="331"/>
    </location>
</feature>
<proteinExistence type="predicted"/>
<evidence type="ECO:0000313" key="3">
    <source>
        <dbReference type="EMBL" id="SHG47692.1"/>
    </source>
</evidence>
<dbReference type="Proteomes" id="UP000190675">
    <property type="component" value="Chromosome I"/>
</dbReference>
<dbReference type="SUPFAM" id="SSF46689">
    <property type="entry name" value="Homeodomain-like"/>
    <property type="match status" value="1"/>
</dbReference>
<evidence type="ECO:0000313" key="7">
    <source>
        <dbReference type="EMBL" id="SHH08069.1"/>
    </source>
</evidence>
<evidence type="ECO:0000313" key="5">
    <source>
        <dbReference type="EMBL" id="SHG54419.1"/>
    </source>
</evidence>
<dbReference type="InterPro" id="IPR047655">
    <property type="entry name" value="Transpos_IS630-like"/>
</dbReference>
<dbReference type="EMBL" id="LT670818">
    <property type="protein sequence ID" value="SHG54015.1"/>
    <property type="molecule type" value="Genomic_DNA"/>
</dbReference>
<dbReference type="OrthoDB" id="2375382at2"/>
<evidence type="ECO:0000313" key="8">
    <source>
        <dbReference type="Proteomes" id="UP000190675"/>
    </source>
</evidence>
<gene>
    <name evidence="2" type="ORF">SAMN05444169_2468</name>
    <name evidence="3" type="ORF">SAMN05444169_2648</name>
    <name evidence="4" type="ORF">SAMN05444169_2952</name>
    <name evidence="5" type="ORF">SAMN05444169_2976</name>
    <name evidence="6" type="ORF">SAMN05444169_4631</name>
    <name evidence="7" type="ORF">SAMN05444169_5635</name>
</gene>
<dbReference type="EMBL" id="LT670818">
    <property type="protein sequence ID" value="SHH08069.1"/>
    <property type="molecule type" value="Genomic_DNA"/>
</dbReference>
<evidence type="ECO:0000313" key="6">
    <source>
        <dbReference type="EMBL" id="SHG88390.1"/>
    </source>
</evidence>
<reference evidence="2 8" key="1">
    <citation type="submission" date="2016-11" db="EMBL/GenBank/DDBJ databases">
        <authorList>
            <person name="Jaros S."/>
            <person name="Januszkiewicz K."/>
            <person name="Wedrychowicz H."/>
        </authorList>
    </citation>
    <scope>NUCLEOTIDE SEQUENCE [LARGE SCALE GENOMIC DNA]</scope>
    <source>
        <strain evidence="2 8">GAS242</strain>
    </source>
</reference>
<dbReference type="AlphaFoldDB" id="A0A1M5JT38"/>
<dbReference type="GO" id="GO:0003677">
    <property type="term" value="F:DNA binding"/>
    <property type="evidence" value="ECO:0007669"/>
    <property type="project" value="UniProtKB-KW"/>
</dbReference>
<name>A0A1M5JT38_9BRAD</name>
<dbReference type="RefSeq" id="WP_079566206.1">
    <property type="nucleotide sequence ID" value="NZ_LT670818.1"/>
</dbReference>
<sequence length="379" mass="42882">MNVRYRVELSQTERAELTALLSGGKHAARKLKRAQILLAADAGASDEAIATGVGASGSTIYRTKRRFVLGNLEAALSEEPRPGAARKLSGKEEALLVATACSSPPKGRARWTLELLAGELVRLTEHDDISRETVRRRLAENDLKPWRKDMWCIPQVDGEYVARMEDVLDLYAEQPDSKRPVVCFDESPTQLIGEVRQPIPAAPGQLERYDCEYKRNGTVNLFIFLDVHRPWRKVKVTDSRAAVDFAACMRELANVHFPKAERIRVVLDNLSTHSVGALYQAFPPAEARRILRRLEFHYVPKHASWLNMVEIEIGVLRSQCLDRRIDNRQQLVSEIAAWERQRNASRARIKWMFTTEKARAKMGRAYPSEGSKTPSPNES</sequence>
<keyword evidence="2" id="KW-0238">DNA-binding</keyword>
<dbReference type="EMBL" id="LT670818">
    <property type="protein sequence ID" value="SHG47692.1"/>
    <property type="molecule type" value="Genomic_DNA"/>
</dbReference>